<feature type="transmembrane region" description="Helical" evidence="1">
    <location>
        <begin position="68"/>
        <end position="90"/>
    </location>
</feature>
<evidence type="ECO:0000256" key="1">
    <source>
        <dbReference type="SAM" id="Phobius"/>
    </source>
</evidence>
<dbReference type="KEGG" id="mmil:sm9_0061"/>
<dbReference type="GeneID" id="26735042"/>
<keyword evidence="1" id="KW-0812">Transmembrane</keyword>
<evidence type="ECO:0000313" key="2">
    <source>
        <dbReference type="EMBL" id="ALT67871.1"/>
    </source>
</evidence>
<gene>
    <name evidence="2" type="ORF">sm9_0061</name>
</gene>
<dbReference type="PATRIC" id="fig|230361.4.peg.62"/>
<keyword evidence="1" id="KW-1133">Transmembrane helix</keyword>
<feature type="transmembrane region" description="Helical" evidence="1">
    <location>
        <begin position="35"/>
        <end position="56"/>
    </location>
</feature>
<accession>A0A0U3CQF7</accession>
<dbReference type="RefSeq" id="WP_058738240.1">
    <property type="nucleotide sequence ID" value="NZ_CP011266.1"/>
</dbReference>
<protein>
    <submittedName>
        <fullName evidence="2">Uncharacterized protein</fullName>
    </submittedName>
</protein>
<dbReference type="EMBL" id="CP011266">
    <property type="protein sequence ID" value="ALT67871.1"/>
    <property type="molecule type" value="Genomic_DNA"/>
</dbReference>
<name>A0A0U3CQF7_9EURY</name>
<sequence>MNRGITRYLVITFISSLIITYVICYFLQIHGLKEIIYVSCLFGLYFSVIYGVNVLVEEKVVQNNYKRFLLVAAYILIFDIVFIALVPFIFKYDLFSSNDVISLTFNGVKYNLMLNGIFYIILFSIIILILNYILYRSDKKLENKH</sequence>
<feature type="transmembrane region" description="Helical" evidence="1">
    <location>
        <begin position="110"/>
        <end position="135"/>
    </location>
</feature>
<dbReference type="Proteomes" id="UP000067738">
    <property type="component" value="Chromosome"/>
</dbReference>
<dbReference type="AlphaFoldDB" id="A0A0U3CQF7"/>
<evidence type="ECO:0000313" key="3">
    <source>
        <dbReference type="Proteomes" id="UP000067738"/>
    </source>
</evidence>
<reference evidence="2 3" key="1">
    <citation type="submission" date="2015-04" db="EMBL/GenBank/DDBJ databases">
        <title>The complete genome sequence of the rumen methanogen Methanobrevibacter millerae SM9.</title>
        <authorList>
            <person name="Leahy S.C."/>
            <person name="Kelly W.J."/>
            <person name="Pacheco D.M."/>
            <person name="Li D."/>
            <person name="Altermann E."/>
            <person name="Attwood G.T."/>
        </authorList>
    </citation>
    <scope>NUCLEOTIDE SEQUENCE [LARGE SCALE GENOMIC DNA]</scope>
    <source>
        <strain evidence="2 3">SM9</strain>
    </source>
</reference>
<keyword evidence="3" id="KW-1185">Reference proteome</keyword>
<proteinExistence type="predicted"/>
<keyword evidence="1" id="KW-0472">Membrane</keyword>
<feature type="transmembrane region" description="Helical" evidence="1">
    <location>
        <begin position="7"/>
        <end position="29"/>
    </location>
</feature>
<organism evidence="2 3">
    <name type="scientific">Methanobrevibacter millerae</name>
    <dbReference type="NCBI Taxonomy" id="230361"/>
    <lineage>
        <taxon>Archaea</taxon>
        <taxon>Methanobacteriati</taxon>
        <taxon>Methanobacteriota</taxon>
        <taxon>Methanomada group</taxon>
        <taxon>Methanobacteria</taxon>
        <taxon>Methanobacteriales</taxon>
        <taxon>Methanobacteriaceae</taxon>
        <taxon>Methanobrevibacter</taxon>
    </lineage>
</organism>